<keyword evidence="5" id="KW-0106">Calcium</keyword>
<dbReference type="Gene3D" id="2.60.40.60">
    <property type="entry name" value="Cadherins"/>
    <property type="match status" value="3"/>
</dbReference>
<dbReference type="GO" id="GO:0007156">
    <property type="term" value="P:homophilic cell adhesion via plasma membrane adhesion molecules"/>
    <property type="evidence" value="ECO:0007669"/>
    <property type="project" value="InterPro"/>
</dbReference>
<dbReference type="EMBL" id="UYJE01000444">
    <property type="protein sequence ID" value="VDH93390.1"/>
    <property type="molecule type" value="Genomic_DNA"/>
</dbReference>
<feature type="non-terminal residue" evidence="7">
    <location>
        <position position="1"/>
    </location>
</feature>
<dbReference type="OrthoDB" id="10043560at2759"/>
<dbReference type="InterPro" id="IPR050174">
    <property type="entry name" value="Protocadherin/Cadherin-CA"/>
</dbReference>
<dbReference type="GO" id="GO:0005886">
    <property type="term" value="C:plasma membrane"/>
    <property type="evidence" value="ECO:0007669"/>
    <property type="project" value="TreeGrafter"/>
</dbReference>
<dbReference type="PRINTS" id="PR00205">
    <property type="entry name" value="CADHERIN"/>
</dbReference>
<keyword evidence="8" id="KW-1185">Reference proteome</keyword>
<feature type="domain" description="Cadherin" evidence="6">
    <location>
        <begin position="299"/>
        <end position="378"/>
    </location>
</feature>
<name>A0A8B6BNB8_MYTGA</name>
<dbReference type="InterPro" id="IPR015919">
    <property type="entry name" value="Cadherin-like_sf"/>
</dbReference>
<dbReference type="Proteomes" id="UP000596742">
    <property type="component" value="Unassembled WGS sequence"/>
</dbReference>
<protein>
    <recommendedName>
        <fullName evidence="6">Cadherin domain-containing protein</fullName>
    </recommendedName>
</protein>
<evidence type="ECO:0000256" key="2">
    <source>
        <dbReference type="ARBA" id="ARBA00022692"/>
    </source>
</evidence>
<comment type="caution">
    <text evidence="7">The sequence shown here is derived from an EMBL/GenBank/DDBJ whole genome shotgun (WGS) entry which is preliminary data.</text>
</comment>
<gene>
    <name evidence="7" type="ORF">MGAL_10B036617</name>
</gene>
<keyword evidence="3" id="KW-0472">Membrane</keyword>
<dbReference type="SMART" id="SM00112">
    <property type="entry name" value="CA"/>
    <property type="match status" value="2"/>
</dbReference>
<evidence type="ECO:0000256" key="3">
    <source>
        <dbReference type="ARBA" id="ARBA00022989"/>
    </source>
</evidence>
<dbReference type="SUPFAM" id="SSF49313">
    <property type="entry name" value="Cadherin-like"/>
    <property type="match status" value="2"/>
</dbReference>
<comment type="subcellular location">
    <subcellularLocation>
        <location evidence="1">Membrane</location>
        <topology evidence="1">Single-pass membrane protein</topology>
    </subcellularLocation>
</comment>
<keyword evidence="4" id="KW-0325">Glycoprotein</keyword>
<keyword evidence="3" id="KW-1133">Transmembrane helix</keyword>
<evidence type="ECO:0000256" key="4">
    <source>
        <dbReference type="ARBA" id="ARBA00023180"/>
    </source>
</evidence>
<keyword evidence="2" id="KW-0812">Transmembrane</keyword>
<proteinExistence type="predicted"/>
<dbReference type="PROSITE" id="PS50268">
    <property type="entry name" value="CADHERIN_2"/>
    <property type="match status" value="2"/>
</dbReference>
<evidence type="ECO:0000313" key="8">
    <source>
        <dbReference type="Proteomes" id="UP000596742"/>
    </source>
</evidence>
<accession>A0A8B6BNB8</accession>
<sequence>MSAVGTAVGSLVTEDPDKNQTFTYELTDNADGRFVVEGNVLKVKSMGEDCETKGNEKCLLDFESTTSHSIGVRVTDSGNQPMSKEFTLTVDVDDDNDSPYNLAMKAENLPENLPVGSKVATITVSKVADLTVSQVATLTVCKVATLPVSKVADLTVISQVATLTVSQVATLTVGHVATLTVSQVATLTVSQVATLTVSQVVTLTVGEVATLTVSQVATLTVGEVVTLTVSQVATLYTNGKAQLATLTVSQVATLTVGQVGTLAVGQVATLTVSQLATLTVSQVATLTVSQVATLTVSQVATLTVEDQDIDDTYTYSLTAVAEDTFIIVDNTIKLNKELNYETKSSYTITVQATDSRADPKQISRDFVLSVRNVNEPPFGLALKSVSGQTPSFQTNRPIIDENKPTETLIGRLIVLDHDVTDTVTFGSTSTKVKLYNQNCIPLTQGIRCTADVRSSETFDFETETSVSLLFYAVDNEGSKIIQQSTLTISDANDAPS</sequence>
<dbReference type="CDD" id="cd11304">
    <property type="entry name" value="Cadherin_repeat"/>
    <property type="match status" value="2"/>
</dbReference>
<evidence type="ECO:0000256" key="1">
    <source>
        <dbReference type="ARBA" id="ARBA00004167"/>
    </source>
</evidence>
<dbReference type="GO" id="GO:0005509">
    <property type="term" value="F:calcium ion binding"/>
    <property type="evidence" value="ECO:0007669"/>
    <property type="project" value="UniProtKB-UniRule"/>
</dbReference>
<evidence type="ECO:0000256" key="5">
    <source>
        <dbReference type="PROSITE-ProRule" id="PRU00043"/>
    </source>
</evidence>
<dbReference type="PANTHER" id="PTHR24028">
    <property type="entry name" value="CADHERIN-87A"/>
    <property type="match status" value="1"/>
</dbReference>
<organism evidence="7 8">
    <name type="scientific">Mytilus galloprovincialis</name>
    <name type="common">Mediterranean mussel</name>
    <dbReference type="NCBI Taxonomy" id="29158"/>
    <lineage>
        <taxon>Eukaryota</taxon>
        <taxon>Metazoa</taxon>
        <taxon>Spiralia</taxon>
        <taxon>Lophotrochozoa</taxon>
        <taxon>Mollusca</taxon>
        <taxon>Bivalvia</taxon>
        <taxon>Autobranchia</taxon>
        <taxon>Pteriomorphia</taxon>
        <taxon>Mytilida</taxon>
        <taxon>Mytiloidea</taxon>
        <taxon>Mytilidae</taxon>
        <taxon>Mytilinae</taxon>
        <taxon>Mytilus</taxon>
    </lineage>
</organism>
<evidence type="ECO:0000313" key="7">
    <source>
        <dbReference type="EMBL" id="VDH93390.1"/>
    </source>
</evidence>
<reference evidence="7" key="1">
    <citation type="submission" date="2018-11" db="EMBL/GenBank/DDBJ databases">
        <authorList>
            <person name="Alioto T."/>
            <person name="Alioto T."/>
        </authorList>
    </citation>
    <scope>NUCLEOTIDE SEQUENCE</scope>
</reference>
<evidence type="ECO:0000259" key="6">
    <source>
        <dbReference type="PROSITE" id="PS50268"/>
    </source>
</evidence>
<dbReference type="AlphaFoldDB" id="A0A8B6BNB8"/>
<dbReference type="InterPro" id="IPR002126">
    <property type="entry name" value="Cadherin-like_dom"/>
</dbReference>
<dbReference type="PANTHER" id="PTHR24028:SF316">
    <property type="entry name" value="NEURAL-CADHERIN-LIKE"/>
    <property type="match status" value="1"/>
</dbReference>
<feature type="domain" description="Cadherin" evidence="6">
    <location>
        <begin position="2"/>
        <end position="101"/>
    </location>
</feature>